<protein>
    <submittedName>
        <fullName evidence="1">Uncharacterized protein</fullName>
    </submittedName>
</protein>
<comment type="caution">
    <text evidence="1">The sequence shown here is derived from an EMBL/GenBank/DDBJ whole genome shotgun (WGS) entry which is preliminary data.</text>
</comment>
<organism evidence="1">
    <name type="scientific">marine sediment metagenome</name>
    <dbReference type="NCBI Taxonomy" id="412755"/>
    <lineage>
        <taxon>unclassified sequences</taxon>
        <taxon>metagenomes</taxon>
        <taxon>ecological metagenomes</taxon>
    </lineage>
</organism>
<gene>
    <name evidence="1" type="ORF">LCGC14_2250480</name>
</gene>
<dbReference type="EMBL" id="LAZR01030662">
    <property type="protein sequence ID" value="KKL55933.1"/>
    <property type="molecule type" value="Genomic_DNA"/>
</dbReference>
<reference evidence="1" key="1">
    <citation type="journal article" date="2015" name="Nature">
        <title>Complex archaea that bridge the gap between prokaryotes and eukaryotes.</title>
        <authorList>
            <person name="Spang A."/>
            <person name="Saw J.H."/>
            <person name="Jorgensen S.L."/>
            <person name="Zaremba-Niedzwiedzka K."/>
            <person name="Martijn J."/>
            <person name="Lind A.E."/>
            <person name="van Eijk R."/>
            <person name="Schleper C."/>
            <person name="Guy L."/>
            <person name="Ettema T.J."/>
        </authorList>
    </citation>
    <scope>NUCLEOTIDE SEQUENCE</scope>
</reference>
<proteinExistence type="predicted"/>
<accession>A0A0F9D2I9</accession>
<name>A0A0F9D2I9_9ZZZZ</name>
<evidence type="ECO:0000313" key="1">
    <source>
        <dbReference type="EMBL" id="KKL55933.1"/>
    </source>
</evidence>
<dbReference type="AlphaFoldDB" id="A0A0F9D2I9"/>
<sequence length="109" mass="12538">MADVVATVTLSWLHHHDLPVDMNHLLLGEQKSYALKERHIQYHLDDLVPHAAEISFNSQTQVYLLRQPWNRFMIFRHPDEPEYTAEVGAFGIPEVDSIAEYITLITQGG</sequence>